<feature type="transmembrane region" description="Helical" evidence="6">
    <location>
        <begin position="168"/>
        <end position="190"/>
    </location>
</feature>
<dbReference type="EMBL" id="LSRL02000128">
    <property type="protein sequence ID" value="TDG43878.1"/>
    <property type="molecule type" value="Genomic_DNA"/>
</dbReference>
<comment type="caution">
    <text evidence="7">The sequence shown here is derived from an EMBL/GenBank/DDBJ whole genome shotgun (WGS) entry which is preliminary data.</text>
</comment>
<dbReference type="GO" id="GO:0032981">
    <property type="term" value="P:mitochondrial respiratory chain complex I assembly"/>
    <property type="evidence" value="ECO:0007669"/>
    <property type="project" value="TreeGrafter"/>
</dbReference>
<evidence type="ECO:0000256" key="5">
    <source>
        <dbReference type="ARBA" id="ARBA00023136"/>
    </source>
</evidence>
<dbReference type="Pfam" id="PF07114">
    <property type="entry name" value="TMEM126"/>
    <property type="match status" value="1"/>
</dbReference>
<proteinExistence type="predicted"/>
<reference evidence="7 8" key="1">
    <citation type="journal article" date="2019" name="J. Hered.">
        <title>An Improved Genome Assembly for Drosophila navojoa, the Basal Species in the mojavensis Cluster.</title>
        <authorList>
            <person name="Vanderlinde T."/>
            <person name="Dupim E.G."/>
            <person name="Nazario-Yepiz N.O."/>
            <person name="Carvalho A.B."/>
        </authorList>
    </citation>
    <scope>NUCLEOTIDE SEQUENCE [LARGE SCALE GENOMIC DNA]</scope>
    <source>
        <strain evidence="7">Navoj_Jal97</strain>
        <tissue evidence="7">Whole organism</tissue>
    </source>
</reference>
<protein>
    <recommendedName>
        <fullName evidence="9">Transmembrane protein 126A</fullName>
    </recommendedName>
</protein>
<dbReference type="STRING" id="7232.A0A484B5A7"/>
<dbReference type="Proteomes" id="UP000295192">
    <property type="component" value="Unassembled WGS sequence"/>
</dbReference>
<dbReference type="AlphaFoldDB" id="A0A484B5A7"/>
<keyword evidence="2 6" id="KW-0812">Transmembrane</keyword>
<evidence type="ECO:0000256" key="1">
    <source>
        <dbReference type="ARBA" id="ARBA00004225"/>
    </source>
</evidence>
<evidence type="ECO:0000313" key="8">
    <source>
        <dbReference type="Proteomes" id="UP000295192"/>
    </source>
</evidence>
<dbReference type="OMA" id="FATRHFT"/>
<comment type="subcellular location">
    <subcellularLocation>
        <location evidence="1">Mitochondrion membrane</location>
        <topology evidence="1">Multi-pass membrane protein</topology>
    </subcellularLocation>
</comment>
<evidence type="ECO:0000256" key="2">
    <source>
        <dbReference type="ARBA" id="ARBA00022692"/>
    </source>
</evidence>
<feature type="transmembrane region" description="Helical" evidence="6">
    <location>
        <begin position="128"/>
        <end position="147"/>
    </location>
</feature>
<keyword evidence="3 6" id="KW-1133">Transmembrane helix</keyword>
<keyword evidence="4" id="KW-0496">Mitochondrion</keyword>
<name>A0A484B5A7_DRONA</name>
<dbReference type="OrthoDB" id="6234762at2759"/>
<dbReference type="PANTHER" id="PTHR16296:SF2">
    <property type="entry name" value="TRANSMEMBRANE PROTEIN 126A"/>
    <property type="match status" value="1"/>
</dbReference>
<organism evidence="7 8">
    <name type="scientific">Drosophila navojoa</name>
    <name type="common">Fruit fly</name>
    <dbReference type="NCBI Taxonomy" id="7232"/>
    <lineage>
        <taxon>Eukaryota</taxon>
        <taxon>Metazoa</taxon>
        <taxon>Ecdysozoa</taxon>
        <taxon>Arthropoda</taxon>
        <taxon>Hexapoda</taxon>
        <taxon>Insecta</taxon>
        <taxon>Pterygota</taxon>
        <taxon>Neoptera</taxon>
        <taxon>Endopterygota</taxon>
        <taxon>Diptera</taxon>
        <taxon>Brachycera</taxon>
        <taxon>Muscomorpha</taxon>
        <taxon>Ephydroidea</taxon>
        <taxon>Drosophilidae</taxon>
        <taxon>Drosophila</taxon>
    </lineage>
</organism>
<evidence type="ECO:0000256" key="6">
    <source>
        <dbReference type="SAM" id="Phobius"/>
    </source>
</evidence>
<evidence type="ECO:0000256" key="3">
    <source>
        <dbReference type="ARBA" id="ARBA00022989"/>
    </source>
</evidence>
<evidence type="ECO:0008006" key="9">
    <source>
        <dbReference type="Google" id="ProtNLM"/>
    </source>
</evidence>
<dbReference type="PANTHER" id="PTHR16296">
    <property type="entry name" value="UNCHARACTERIZED HYPOTHALAMUS PROTEIN HT007"/>
    <property type="match status" value="1"/>
</dbReference>
<evidence type="ECO:0000313" key="7">
    <source>
        <dbReference type="EMBL" id="TDG43878.1"/>
    </source>
</evidence>
<sequence length="223" mass="25512">MALSRARADELPSDAVIISEDQALRYQWKIITSWDKIGEVWSLRYAPGILSAMAAATGAYVNNHYRRRLHLGAHGRLSTYLPIVVVPAIFTMLTHKFFIQSPLLLRPLAECPVCTQVRSAAIQTALGAVYPTILAPFAAFMFASRCYTYRLPSVTENPREVFMLYRKLTRPIIPALSTIIAIQVFLTMYLTGKEETQNYNIMLRMKKIEHEVEEQHMPQRFDF</sequence>
<feature type="transmembrane region" description="Helical" evidence="6">
    <location>
        <begin position="77"/>
        <end position="98"/>
    </location>
</feature>
<evidence type="ECO:0000256" key="4">
    <source>
        <dbReference type="ARBA" id="ARBA00023128"/>
    </source>
</evidence>
<keyword evidence="8" id="KW-1185">Reference proteome</keyword>
<accession>A0A484B5A7</accession>
<keyword evidence="5 6" id="KW-0472">Membrane</keyword>
<dbReference type="InterPro" id="IPR009801">
    <property type="entry name" value="TMEM126"/>
</dbReference>
<dbReference type="GO" id="GO:0031966">
    <property type="term" value="C:mitochondrial membrane"/>
    <property type="evidence" value="ECO:0007669"/>
    <property type="project" value="UniProtKB-SubCell"/>
</dbReference>
<feature type="transmembrane region" description="Helical" evidence="6">
    <location>
        <begin position="45"/>
        <end position="65"/>
    </location>
</feature>
<gene>
    <name evidence="7" type="ORF">AWZ03_009684</name>
</gene>